<dbReference type="AlphaFoldDB" id="A0A845BS67"/>
<dbReference type="PANTHER" id="PTHR30619">
    <property type="entry name" value="DNA INTERNALIZATION/COMPETENCE PROTEIN COMEC/REC2"/>
    <property type="match status" value="1"/>
</dbReference>
<protein>
    <submittedName>
        <fullName evidence="8">DNA internalization-related competence protein ComEC/Rec2</fullName>
    </submittedName>
</protein>
<accession>A0A845BS67</accession>
<feature type="transmembrane region" description="Helical" evidence="6">
    <location>
        <begin position="367"/>
        <end position="385"/>
    </location>
</feature>
<dbReference type="GO" id="GO:0030420">
    <property type="term" value="P:establishment of competence for transformation"/>
    <property type="evidence" value="ECO:0007669"/>
    <property type="project" value="InterPro"/>
</dbReference>
<keyword evidence="5 6" id="KW-0472">Membrane</keyword>
<name>A0A845BS67_9NEIS</name>
<evidence type="ECO:0000313" key="8">
    <source>
        <dbReference type="EMBL" id="MXR38240.1"/>
    </source>
</evidence>
<dbReference type="SUPFAM" id="SSF56281">
    <property type="entry name" value="Metallo-hydrolase/oxidoreductase"/>
    <property type="match status" value="1"/>
</dbReference>
<dbReference type="SMART" id="SM00849">
    <property type="entry name" value="Lactamase_B"/>
    <property type="match status" value="1"/>
</dbReference>
<dbReference type="InterPro" id="IPR035681">
    <property type="entry name" value="ComA-like_MBL"/>
</dbReference>
<evidence type="ECO:0000256" key="3">
    <source>
        <dbReference type="ARBA" id="ARBA00022692"/>
    </source>
</evidence>
<dbReference type="InterPro" id="IPR004477">
    <property type="entry name" value="ComEC_N"/>
</dbReference>
<evidence type="ECO:0000256" key="2">
    <source>
        <dbReference type="ARBA" id="ARBA00022475"/>
    </source>
</evidence>
<dbReference type="Pfam" id="PF13567">
    <property type="entry name" value="DUF4131"/>
    <property type="match status" value="1"/>
</dbReference>
<feature type="transmembrane region" description="Helical" evidence="6">
    <location>
        <begin position="296"/>
        <end position="313"/>
    </location>
</feature>
<feature type="transmembrane region" description="Helical" evidence="6">
    <location>
        <begin position="453"/>
        <end position="472"/>
    </location>
</feature>
<feature type="transmembrane region" description="Helical" evidence="6">
    <location>
        <begin position="235"/>
        <end position="258"/>
    </location>
</feature>
<evidence type="ECO:0000256" key="1">
    <source>
        <dbReference type="ARBA" id="ARBA00004651"/>
    </source>
</evidence>
<feature type="domain" description="Metallo-beta-lactamase" evidence="7">
    <location>
        <begin position="507"/>
        <end position="684"/>
    </location>
</feature>
<keyword evidence="3 6" id="KW-0812">Transmembrane</keyword>
<dbReference type="Gene3D" id="3.60.15.10">
    <property type="entry name" value="Ribonuclease Z/Hydroxyacylglutathione hydrolase-like"/>
    <property type="match status" value="1"/>
</dbReference>
<dbReference type="InterPro" id="IPR052159">
    <property type="entry name" value="Competence_DNA_uptake"/>
</dbReference>
<sequence length="751" mass="81188">MERLVCFCLGVALVAVLPDLPDWRLCLLPLVLAWPARRYLRGVGLRVCYGVLILCCAMAWASWRAQLQLTHGLSAAEEGIPLVLEGRVRGLATRNDFATRFDFVPDNAPAGVPDVVLARDYLERDWPAGSRWRLSLRLRAPRAEANPYGFDGEAWMWSQGLLASGSVGKYRVALGQEEGMAAALDRLRARLVARIFATLGDGREGGLVAALAVGAQGELPRTVWRELAATGTTHLVSISGVHVTMVALLAGCLMRGLLFLLPRLVRTPQTLVILAGVGAAFAYALLAGFSVPTQRTVLALTLAGAMLLARRGFTPFQIWWSSLALVLLMDPFAVLTPGLWLSFGLVAALIVAGMARRRPLYGWRDMLGGQWAVLVVSPLPLLWFFGQLPLVSPLANLLAIPWITLVVTPLALLGLFDPTGWLLHLAGVAAQGFFWGLAFLARFPTLALPAAPWPLTILALAGSLLVLLPLAWCARLFGVLLMVPLLFYPAPVPDAGHFRARLIDVGQGLALLVQTRRHSLLFDTGAGEAGRILLPQLQGLGVRRLDVLVLSHHDADHMGAAASLLAILPASRILSGQVGKMRADGIQALPCQAGQSWAWDGVRFDMLAPAVGERHGDDNAASCVLRVATLQQALLVTGDLPQARERALLVRYGAALRASVLVLGHHGSRTSSSAEFLAGVAPQWALSSNGYRNRYRHPHGDVLARVAASGARLLRTDESGALQIDVSDRVTIRTWRHEAPRYWRFRQAGSD</sequence>
<feature type="transmembrane region" description="Helical" evidence="6">
    <location>
        <begin position="421"/>
        <end position="441"/>
    </location>
</feature>
<feature type="transmembrane region" description="Helical" evidence="6">
    <location>
        <begin position="397"/>
        <end position="416"/>
    </location>
</feature>
<dbReference type="PANTHER" id="PTHR30619:SF1">
    <property type="entry name" value="RECOMBINATION PROTEIN 2"/>
    <property type="match status" value="1"/>
</dbReference>
<evidence type="ECO:0000259" key="7">
    <source>
        <dbReference type="SMART" id="SM00849"/>
    </source>
</evidence>
<feature type="transmembrane region" description="Helical" evidence="6">
    <location>
        <begin position="270"/>
        <end position="289"/>
    </location>
</feature>
<evidence type="ECO:0000313" key="9">
    <source>
        <dbReference type="Proteomes" id="UP000467214"/>
    </source>
</evidence>
<feature type="transmembrane region" description="Helical" evidence="6">
    <location>
        <begin position="333"/>
        <end position="355"/>
    </location>
</feature>
<dbReference type="Pfam" id="PF00753">
    <property type="entry name" value="Lactamase_B"/>
    <property type="match status" value="1"/>
</dbReference>
<keyword evidence="4 6" id="KW-1133">Transmembrane helix</keyword>
<comment type="caution">
    <text evidence="8">The sequence shown here is derived from an EMBL/GenBank/DDBJ whole genome shotgun (WGS) entry which is preliminary data.</text>
</comment>
<dbReference type="InterPro" id="IPR036866">
    <property type="entry name" value="RibonucZ/Hydroxyglut_hydro"/>
</dbReference>
<dbReference type="InterPro" id="IPR001279">
    <property type="entry name" value="Metallo-B-lactamas"/>
</dbReference>
<dbReference type="InterPro" id="IPR004797">
    <property type="entry name" value="Competence_ComEC/Rec2"/>
</dbReference>
<proteinExistence type="predicted"/>
<dbReference type="Proteomes" id="UP000467214">
    <property type="component" value="Unassembled WGS sequence"/>
</dbReference>
<dbReference type="NCBIfam" id="TIGR00361">
    <property type="entry name" value="ComEC_Rec2"/>
    <property type="match status" value="1"/>
</dbReference>
<dbReference type="GO" id="GO:0005886">
    <property type="term" value="C:plasma membrane"/>
    <property type="evidence" value="ECO:0007669"/>
    <property type="project" value="UniProtKB-SubCell"/>
</dbReference>
<dbReference type="RefSeq" id="WP_160798166.1">
    <property type="nucleotide sequence ID" value="NZ_WSSB01000018.1"/>
</dbReference>
<evidence type="ECO:0000256" key="5">
    <source>
        <dbReference type="ARBA" id="ARBA00023136"/>
    </source>
</evidence>
<keyword evidence="2" id="KW-1003">Cell membrane</keyword>
<dbReference type="NCBIfam" id="TIGR00360">
    <property type="entry name" value="ComEC_N-term"/>
    <property type="match status" value="1"/>
</dbReference>
<dbReference type="CDD" id="cd07731">
    <property type="entry name" value="ComA-like_MBL-fold"/>
    <property type="match status" value="1"/>
</dbReference>
<keyword evidence="9" id="KW-1185">Reference proteome</keyword>
<dbReference type="EMBL" id="WSSB01000018">
    <property type="protein sequence ID" value="MXR38240.1"/>
    <property type="molecule type" value="Genomic_DNA"/>
</dbReference>
<reference evidence="8 9" key="1">
    <citation type="submission" date="2019-12" db="EMBL/GenBank/DDBJ databases">
        <title>Neisseriaceae gen. nov. sp. Genome sequencing and assembly.</title>
        <authorList>
            <person name="Liu Z."/>
            <person name="Li A."/>
        </authorList>
    </citation>
    <scope>NUCLEOTIDE SEQUENCE [LARGE SCALE GENOMIC DNA]</scope>
    <source>
        <strain evidence="8 9">B2N2-7</strain>
    </source>
</reference>
<dbReference type="Pfam" id="PF03772">
    <property type="entry name" value="Competence"/>
    <property type="match status" value="1"/>
</dbReference>
<feature type="transmembrane region" description="Helical" evidence="6">
    <location>
        <begin position="43"/>
        <end position="63"/>
    </location>
</feature>
<organism evidence="8 9">
    <name type="scientific">Craterilacuibacter sinensis</name>
    <dbReference type="NCBI Taxonomy" id="2686017"/>
    <lineage>
        <taxon>Bacteria</taxon>
        <taxon>Pseudomonadati</taxon>
        <taxon>Pseudomonadota</taxon>
        <taxon>Betaproteobacteria</taxon>
        <taxon>Neisseriales</taxon>
        <taxon>Neisseriaceae</taxon>
        <taxon>Craterilacuibacter</taxon>
    </lineage>
</organism>
<comment type="subcellular location">
    <subcellularLocation>
        <location evidence="1">Cell membrane</location>
        <topology evidence="1">Multi-pass membrane protein</topology>
    </subcellularLocation>
</comment>
<evidence type="ECO:0000256" key="4">
    <source>
        <dbReference type="ARBA" id="ARBA00022989"/>
    </source>
</evidence>
<gene>
    <name evidence="8" type="ORF">GQF02_14795</name>
</gene>
<dbReference type="InterPro" id="IPR025405">
    <property type="entry name" value="DUF4131"/>
</dbReference>
<evidence type="ECO:0000256" key="6">
    <source>
        <dbReference type="SAM" id="Phobius"/>
    </source>
</evidence>